<comment type="caution">
    <text evidence="7">The sequence shown here is derived from an EMBL/GenBank/DDBJ whole genome shotgun (WGS) entry which is preliminary data.</text>
</comment>
<dbReference type="InterPro" id="IPR027417">
    <property type="entry name" value="P-loop_NTPase"/>
</dbReference>
<dbReference type="GO" id="GO:0005524">
    <property type="term" value="F:ATP binding"/>
    <property type="evidence" value="ECO:0007669"/>
    <property type="project" value="UniProtKB-KW"/>
</dbReference>
<comment type="subcellular location">
    <subcellularLocation>
        <location evidence="1">Cell membrane</location>
        <topology evidence="1">Peripheral membrane protein</topology>
    </subcellularLocation>
</comment>
<feature type="non-terminal residue" evidence="7">
    <location>
        <position position="68"/>
    </location>
</feature>
<keyword evidence="5" id="KW-0046">Antibiotic resistance</keyword>
<evidence type="ECO:0000256" key="5">
    <source>
        <dbReference type="ARBA" id="ARBA00023251"/>
    </source>
</evidence>
<organism evidence="7 8">
    <name type="scientific">Polymorphospora lycopeni</name>
    <dbReference type="NCBI Taxonomy" id="3140240"/>
    <lineage>
        <taxon>Bacteria</taxon>
        <taxon>Bacillati</taxon>
        <taxon>Actinomycetota</taxon>
        <taxon>Actinomycetes</taxon>
        <taxon>Micromonosporales</taxon>
        <taxon>Micromonosporaceae</taxon>
        <taxon>Polymorphospora</taxon>
    </lineage>
</organism>
<sequence>MTDGLAISARGIRKSYGANTAVDGVDLDVRRGEIFALLGPNGAGKTTTVEILEGYRQRDAGDVTVLGV</sequence>
<evidence type="ECO:0000259" key="6">
    <source>
        <dbReference type="Pfam" id="PF00005"/>
    </source>
</evidence>
<feature type="domain" description="ABC transporter" evidence="6">
    <location>
        <begin position="23"/>
        <end position="66"/>
    </location>
</feature>
<evidence type="ECO:0000256" key="2">
    <source>
        <dbReference type="ARBA" id="ARBA00022448"/>
    </source>
</evidence>
<protein>
    <submittedName>
        <fullName evidence="7">ATP-binding cassette domain-containing protein</fullName>
    </submittedName>
</protein>
<dbReference type="Proteomes" id="UP001582793">
    <property type="component" value="Unassembled WGS sequence"/>
</dbReference>
<dbReference type="InterPro" id="IPR003439">
    <property type="entry name" value="ABC_transporter-like_ATP-bd"/>
</dbReference>
<dbReference type="Gene3D" id="3.40.50.300">
    <property type="entry name" value="P-loop containing nucleotide triphosphate hydrolases"/>
    <property type="match status" value="1"/>
</dbReference>
<accession>A0ABV5D393</accession>
<reference evidence="7 8" key="1">
    <citation type="submission" date="2024-04" db="EMBL/GenBank/DDBJ databases">
        <title>Polymorphospora sp. isolated from Baiyangdian Lake in Xiong'an New Area.</title>
        <authorList>
            <person name="Zhang X."/>
            <person name="Liu J."/>
        </authorList>
    </citation>
    <scope>NUCLEOTIDE SEQUENCE [LARGE SCALE GENOMIC DNA]</scope>
    <source>
        <strain evidence="7 8">2-325</strain>
    </source>
</reference>
<dbReference type="InterPro" id="IPR050763">
    <property type="entry name" value="ABC_transporter_ATP-binding"/>
</dbReference>
<dbReference type="SUPFAM" id="SSF52540">
    <property type="entry name" value="P-loop containing nucleoside triphosphate hydrolases"/>
    <property type="match status" value="1"/>
</dbReference>
<keyword evidence="2" id="KW-0813">Transport</keyword>
<dbReference type="RefSeq" id="WP_375737324.1">
    <property type="nucleotide sequence ID" value="NZ_JBCGDC010000292.1"/>
</dbReference>
<gene>
    <name evidence="7" type="ORF">AAFH96_36865</name>
</gene>
<evidence type="ECO:0000256" key="1">
    <source>
        <dbReference type="ARBA" id="ARBA00004202"/>
    </source>
</evidence>
<keyword evidence="8" id="KW-1185">Reference proteome</keyword>
<evidence type="ECO:0000256" key="3">
    <source>
        <dbReference type="ARBA" id="ARBA00022741"/>
    </source>
</evidence>
<proteinExistence type="predicted"/>
<keyword evidence="4 7" id="KW-0067">ATP-binding</keyword>
<evidence type="ECO:0000313" key="8">
    <source>
        <dbReference type="Proteomes" id="UP001582793"/>
    </source>
</evidence>
<dbReference type="EMBL" id="JBCGDC010000292">
    <property type="protein sequence ID" value="MFB6398595.1"/>
    <property type="molecule type" value="Genomic_DNA"/>
</dbReference>
<dbReference type="Pfam" id="PF00005">
    <property type="entry name" value="ABC_tran"/>
    <property type="match status" value="1"/>
</dbReference>
<dbReference type="PANTHER" id="PTHR42711:SF16">
    <property type="entry name" value="ABC TRANSPORTER ATP-BINDING PROTEIN"/>
    <property type="match status" value="1"/>
</dbReference>
<keyword evidence="3" id="KW-0547">Nucleotide-binding</keyword>
<name>A0ABV5D393_9ACTN</name>
<evidence type="ECO:0000256" key="4">
    <source>
        <dbReference type="ARBA" id="ARBA00022840"/>
    </source>
</evidence>
<dbReference type="PANTHER" id="PTHR42711">
    <property type="entry name" value="ABC TRANSPORTER ATP-BINDING PROTEIN"/>
    <property type="match status" value="1"/>
</dbReference>
<evidence type="ECO:0000313" key="7">
    <source>
        <dbReference type="EMBL" id="MFB6398595.1"/>
    </source>
</evidence>